<proteinExistence type="predicted"/>
<evidence type="ECO:0000313" key="1">
    <source>
        <dbReference type="EMBL" id="QMV17093.1"/>
    </source>
</evidence>
<name>A0ABX6R6Z2_9VIBR</name>
<protein>
    <submittedName>
        <fullName evidence="1">Uncharacterized protein</fullName>
    </submittedName>
</protein>
<sequence>MKNMKIHIKKLIHLYLKNNISQKCYIVTFYIVNFILPIKMNSFLYKENNIQNDEVTKTIDRDTHR</sequence>
<keyword evidence="2" id="KW-1185">Reference proteome</keyword>
<organism evidence="1 2">
    <name type="scientific">Vibrio spartinae</name>
    <dbReference type="NCBI Taxonomy" id="1918945"/>
    <lineage>
        <taxon>Bacteria</taxon>
        <taxon>Pseudomonadati</taxon>
        <taxon>Pseudomonadota</taxon>
        <taxon>Gammaproteobacteria</taxon>
        <taxon>Vibrionales</taxon>
        <taxon>Vibrionaceae</taxon>
        <taxon>Vibrio</taxon>
    </lineage>
</organism>
<dbReference type="EMBL" id="CP046269">
    <property type="protein sequence ID" value="QMV17093.1"/>
    <property type="molecule type" value="Genomic_DNA"/>
</dbReference>
<evidence type="ECO:0000313" key="2">
    <source>
        <dbReference type="Proteomes" id="UP000515264"/>
    </source>
</evidence>
<gene>
    <name evidence="1" type="ORF">Vspart_04519</name>
</gene>
<reference evidence="1 2" key="1">
    <citation type="journal article" date="2020" name="J. Nat. Prod.">
        <title>Genomics-Metabolomics Profiling Disclosed Marine Vibrio spartinae 3.6 as a Producer of a New Branched Side Chain Prodigiosin.</title>
        <authorList>
            <person name="Vitale G.A."/>
            <person name="Sciarretta M."/>
            <person name="Palma Esposito F."/>
            <person name="January G.G."/>
            <person name="Giaccio M."/>
            <person name="Bunk B."/>
            <person name="Sproer C."/>
            <person name="Bajerski F."/>
            <person name="Power D."/>
            <person name="Festa C."/>
            <person name="Monti M.C."/>
            <person name="D'Auria M.V."/>
            <person name="de Pascale D."/>
        </authorList>
    </citation>
    <scope>NUCLEOTIDE SEQUENCE [LARGE SCALE GENOMIC DNA]</scope>
    <source>
        <strain evidence="1 2">3.6</strain>
    </source>
</reference>
<accession>A0ABX6R6Z2</accession>
<dbReference type="Proteomes" id="UP000515264">
    <property type="component" value="Chromosome 2"/>
</dbReference>